<reference evidence="14 15" key="1">
    <citation type="journal article" date="2015" name="Nature">
        <title>rRNA introns, odd ribosomes, and small enigmatic genomes across a large radiation of phyla.</title>
        <authorList>
            <person name="Brown C.T."/>
            <person name="Hug L.A."/>
            <person name="Thomas B.C."/>
            <person name="Sharon I."/>
            <person name="Castelle C.J."/>
            <person name="Singh A."/>
            <person name="Wilkins M.J."/>
            <person name="Williams K.H."/>
            <person name="Banfield J.F."/>
        </authorList>
    </citation>
    <scope>NUCLEOTIDE SEQUENCE [LARGE SCALE GENOMIC DNA]</scope>
</reference>
<dbReference type="EC" id="2.4.1.117" evidence="4"/>
<dbReference type="AlphaFoldDB" id="A0A0G1P2E6"/>
<comment type="caution">
    <text evidence="14">The sequence shown here is derived from an EMBL/GenBank/DDBJ whole genome shotgun (WGS) entry which is preliminary data.</text>
</comment>
<proteinExistence type="inferred from homology"/>
<evidence type="ECO:0000256" key="6">
    <source>
        <dbReference type="ARBA" id="ARBA00022679"/>
    </source>
</evidence>
<dbReference type="Pfam" id="PF00535">
    <property type="entry name" value="Glycos_transf_2"/>
    <property type="match status" value="1"/>
</dbReference>
<dbReference type="Gene3D" id="3.90.550.10">
    <property type="entry name" value="Spore Coat Polysaccharide Biosynthesis Protein SpsA, Chain A"/>
    <property type="match status" value="1"/>
</dbReference>
<evidence type="ECO:0000256" key="7">
    <source>
        <dbReference type="ARBA" id="ARBA00022692"/>
    </source>
</evidence>
<evidence type="ECO:0000313" key="15">
    <source>
        <dbReference type="Proteomes" id="UP000033966"/>
    </source>
</evidence>
<evidence type="ECO:0000256" key="3">
    <source>
        <dbReference type="ARBA" id="ARBA00006739"/>
    </source>
</evidence>
<evidence type="ECO:0000256" key="5">
    <source>
        <dbReference type="ARBA" id="ARBA00022676"/>
    </source>
</evidence>
<evidence type="ECO:0000256" key="11">
    <source>
        <dbReference type="ARBA" id="ARBA00023136"/>
    </source>
</evidence>
<dbReference type="CDD" id="cd04188">
    <property type="entry name" value="DPG_synthase"/>
    <property type="match status" value="1"/>
</dbReference>
<organism evidence="14 15">
    <name type="scientific">Candidatus Jorgensenbacteria bacterium GW2011_GWA2_45_13</name>
    <dbReference type="NCBI Taxonomy" id="1618662"/>
    <lineage>
        <taxon>Bacteria</taxon>
        <taxon>Candidatus Joergenseniibacteriota</taxon>
    </lineage>
</organism>
<dbReference type="GO" id="GO:0006487">
    <property type="term" value="P:protein N-linked glycosylation"/>
    <property type="evidence" value="ECO:0007669"/>
    <property type="project" value="TreeGrafter"/>
</dbReference>
<evidence type="ECO:0000256" key="8">
    <source>
        <dbReference type="ARBA" id="ARBA00022824"/>
    </source>
</evidence>
<comment type="similarity">
    <text evidence="3">Belongs to the glycosyltransferase 2 family.</text>
</comment>
<dbReference type="Proteomes" id="UP000033966">
    <property type="component" value="Unassembled WGS sequence"/>
</dbReference>
<dbReference type="GO" id="GO:0004581">
    <property type="term" value="F:dolichyl-phosphate beta-glucosyltransferase activity"/>
    <property type="evidence" value="ECO:0007669"/>
    <property type="project" value="UniProtKB-EC"/>
</dbReference>
<evidence type="ECO:0000313" key="14">
    <source>
        <dbReference type="EMBL" id="KKT90534.1"/>
    </source>
</evidence>
<keyword evidence="10" id="KW-1133">Transmembrane helix</keyword>
<dbReference type="InterPro" id="IPR029044">
    <property type="entry name" value="Nucleotide-diphossugar_trans"/>
</dbReference>
<evidence type="ECO:0000256" key="12">
    <source>
        <dbReference type="ARBA" id="ARBA00045097"/>
    </source>
</evidence>
<keyword evidence="6" id="KW-0808">Transferase</keyword>
<evidence type="ECO:0000259" key="13">
    <source>
        <dbReference type="Pfam" id="PF00535"/>
    </source>
</evidence>
<accession>A0A0G1P2E6</accession>
<evidence type="ECO:0000256" key="1">
    <source>
        <dbReference type="ARBA" id="ARBA00004389"/>
    </source>
</evidence>
<name>A0A0G1P2E6_9BACT</name>
<gene>
    <name evidence="14" type="ORF">UW92_C0036G0002</name>
</gene>
<evidence type="ECO:0000256" key="4">
    <source>
        <dbReference type="ARBA" id="ARBA00012583"/>
    </source>
</evidence>
<sequence>MKPFLSIIIPAYNEAKRLPLTLVDVDKHLSMAEYSYEIIVVDDGSKDTTVETTKRLAGLIKNLRVLENKENHGKGFVVRQGMLSAKGNFRLFMDADNSTSVDQFEQMMPFLSARSGKKYDVVIGSRAVSGAKLDPPEPFYKRILGKGGNLFIQIVAVWGIADTQCGFKCFSEESAEKIFAVARSDRWAFDVEALALARKFRFRIKEIPVRWVNDLRSHVKFSAYFTTLLEVVKIRWWLVINVYKI</sequence>
<comment type="pathway">
    <text evidence="2">Protein modification; protein glycosylation.</text>
</comment>
<comment type="catalytic activity">
    <reaction evidence="12">
        <text>a di-trans,poly-cis-dolichyl phosphate + UDP-alpha-D-glucose = a di-trans,poly-cis-dolichyl beta-D-glucosyl phosphate + UDP</text>
        <dbReference type="Rhea" id="RHEA:15401"/>
        <dbReference type="Rhea" id="RHEA-COMP:19498"/>
        <dbReference type="Rhea" id="RHEA-COMP:19502"/>
        <dbReference type="ChEBI" id="CHEBI:57525"/>
        <dbReference type="ChEBI" id="CHEBI:57683"/>
        <dbReference type="ChEBI" id="CHEBI:58223"/>
        <dbReference type="ChEBI" id="CHEBI:58885"/>
        <dbReference type="EC" id="2.4.1.117"/>
    </reaction>
    <physiologicalReaction direction="left-to-right" evidence="12">
        <dbReference type="Rhea" id="RHEA:15402"/>
    </physiologicalReaction>
</comment>
<comment type="subcellular location">
    <subcellularLocation>
        <location evidence="1">Endoplasmic reticulum membrane</location>
        <topology evidence="1">Single-pass membrane protein</topology>
    </subcellularLocation>
</comment>
<dbReference type="PANTHER" id="PTHR10859:SF91">
    <property type="entry name" value="DOLICHYL-PHOSPHATE BETA-GLUCOSYLTRANSFERASE"/>
    <property type="match status" value="1"/>
</dbReference>
<dbReference type="PANTHER" id="PTHR10859">
    <property type="entry name" value="GLYCOSYL TRANSFERASE"/>
    <property type="match status" value="1"/>
</dbReference>
<evidence type="ECO:0000256" key="9">
    <source>
        <dbReference type="ARBA" id="ARBA00022968"/>
    </source>
</evidence>
<dbReference type="InterPro" id="IPR001173">
    <property type="entry name" value="Glyco_trans_2-like"/>
</dbReference>
<evidence type="ECO:0000256" key="10">
    <source>
        <dbReference type="ARBA" id="ARBA00022989"/>
    </source>
</evidence>
<keyword evidence="9" id="KW-0735">Signal-anchor</keyword>
<feature type="domain" description="Glycosyltransferase 2-like" evidence="13">
    <location>
        <begin position="6"/>
        <end position="179"/>
    </location>
</feature>
<dbReference type="EMBL" id="LCKF01000036">
    <property type="protein sequence ID" value="KKT90534.1"/>
    <property type="molecule type" value="Genomic_DNA"/>
</dbReference>
<keyword evidence="11" id="KW-0472">Membrane</keyword>
<dbReference type="SUPFAM" id="SSF53448">
    <property type="entry name" value="Nucleotide-diphospho-sugar transferases"/>
    <property type="match status" value="1"/>
</dbReference>
<keyword evidence="7" id="KW-0812">Transmembrane</keyword>
<evidence type="ECO:0000256" key="2">
    <source>
        <dbReference type="ARBA" id="ARBA00004922"/>
    </source>
</evidence>
<protein>
    <recommendedName>
        <fullName evidence="4">dolichyl-phosphate beta-glucosyltransferase</fullName>
        <ecNumber evidence="4">2.4.1.117</ecNumber>
    </recommendedName>
</protein>
<keyword evidence="5" id="KW-0328">Glycosyltransferase</keyword>
<dbReference type="InterPro" id="IPR035518">
    <property type="entry name" value="DPG_synthase"/>
</dbReference>
<keyword evidence="8" id="KW-0256">Endoplasmic reticulum</keyword>